<keyword evidence="2" id="KW-1185">Reference proteome</keyword>
<evidence type="ECO:0000313" key="1">
    <source>
        <dbReference type="EMBL" id="CAK8991892.1"/>
    </source>
</evidence>
<name>A0ABP0HQ83_9DINO</name>
<reference evidence="1 2" key="1">
    <citation type="submission" date="2024-02" db="EMBL/GenBank/DDBJ databases">
        <authorList>
            <person name="Chen Y."/>
            <person name="Shah S."/>
            <person name="Dougan E. K."/>
            <person name="Thang M."/>
            <person name="Chan C."/>
        </authorList>
    </citation>
    <scope>NUCLEOTIDE SEQUENCE [LARGE SCALE GENOMIC DNA]</scope>
</reference>
<comment type="caution">
    <text evidence="1">The sequence shown here is derived from an EMBL/GenBank/DDBJ whole genome shotgun (WGS) entry which is preliminary data.</text>
</comment>
<organism evidence="1 2">
    <name type="scientific">Durusdinium trenchii</name>
    <dbReference type="NCBI Taxonomy" id="1381693"/>
    <lineage>
        <taxon>Eukaryota</taxon>
        <taxon>Sar</taxon>
        <taxon>Alveolata</taxon>
        <taxon>Dinophyceae</taxon>
        <taxon>Suessiales</taxon>
        <taxon>Symbiodiniaceae</taxon>
        <taxon>Durusdinium</taxon>
    </lineage>
</organism>
<proteinExistence type="predicted"/>
<sequence length="294" mass="33990">MRRDLHCIDLFGYSGKISKVWRSAGYSAEQYDVLRGGRAHDILSKRGFLFLMRLGWKLVQGGAIIGGPPCAMNIFLSSSVHQRQWFGPKGDVSNLRVRMSNLIAQNLATFLRLLTNEGRLFFVVLEQPKSSWFWQLEWIMALGALLACIRINTWMAFFGHDLLKGTSLWGNLPQLSSMHRVLTRADKERFVRRLDSWIVPGHVVDVCFDDFGCFNQFSNVFYNFPDPFGLKHELERSTKERRQAVRKRPRKYYEKNHTGRVHGCKDLAKTADYPVAFARALFRIWVNAFVQTPP</sequence>
<accession>A0ABP0HQ83</accession>
<dbReference type="EMBL" id="CAXAMM010001414">
    <property type="protein sequence ID" value="CAK8991892.1"/>
    <property type="molecule type" value="Genomic_DNA"/>
</dbReference>
<evidence type="ECO:0000313" key="2">
    <source>
        <dbReference type="Proteomes" id="UP001642464"/>
    </source>
</evidence>
<protein>
    <submittedName>
        <fullName evidence="1">Rhamnose biosynthetic enzyme 1</fullName>
    </submittedName>
</protein>
<gene>
    <name evidence="1" type="ORF">SCF082_LOCUS2853</name>
</gene>
<dbReference type="Proteomes" id="UP001642464">
    <property type="component" value="Unassembled WGS sequence"/>
</dbReference>